<dbReference type="InParanoid" id="K4ANB8"/>
<protein>
    <submittedName>
        <fullName evidence="1">Uncharacterized protein</fullName>
    </submittedName>
</protein>
<name>K4ANB8_SETIT</name>
<evidence type="ECO:0000313" key="2">
    <source>
        <dbReference type="Proteomes" id="UP000004995"/>
    </source>
</evidence>
<proteinExistence type="predicted"/>
<dbReference type="Gramene" id="KQK88263">
    <property type="protein sequence ID" value="KQK88263"/>
    <property type="gene ID" value="SETIT_040415mg"/>
</dbReference>
<dbReference type="EMBL" id="AGNK02005507">
    <property type="status" value="NOT_ANNOTATED_CDS"/>
    <property type="molecule type" value="Genomic_DNA"/>
</dbReference>
<sequence>MIRTVIQIDARNTTPSVASVAVWNHIPEPKAKIPPLIRRPAARCRSAASLCRPSPHDTME</sequence>
<dbReference type="HOGENOM" id="CLU_2946102_0_0_1"/>
<dbReference type="AlphaFoldDB" id="K4ANB8"/>
<reference evidence="1" key="2">
    <citation type="submission" date="2018-08" db="UniProtKB">
        <authorList>
            <consortium name="EnsemblPlants"/>
        </authorList>
    </citation>
    <scope>IDENTIFICATION</scope>
    <source>
        <strain evidence="1">Yugu1</strain>
    </source>
</reference>
<keyword evidence="2" id="KW-1185">Reference proteome</keyword>
<dbReference type="Proteomes" id="UP000004995">
    <property type="component" value="Unassembled WGS sequence"/>
</dbReference>
<evidence type="ECO:0000313" key="1">
    <source>
        <dbReference type="EnsemblPlants" id="KQK88263"/>
    </source>
</evidence>
<accession>K4ANB8</accession>
<reference evidence="2" key="1">
    <citation type="journal article" date="2012" name="Nat. Biotechnol.">
        <title>Reference genome sequence of the model plant Setaria.</title>
        <authorList>
            <person name="Bennetzen J.L."/>
            <person name="Schmutz J."/>
            <person name="Wang H."/>
            <person name="Percifield R."/>
            <person name="Hawkins J."/>
            <person name="Pontaroli A.C."/>
            <person name="Estep M."/>
            <person name="Feng L."/>
            <person name="Vaughn J.N."/>
            <person name="Grimwood J."/>
            <person name="Jenkins J."/>
            <person name="Barry K."/>
            <person name="Lindquist E."/>
            <person name="Hellsten U."/>
            <person name="Deshpande S."/>
            <person name="Wang X."/>
            <person name="Wu X."/>
            <person name="Mitros T."/>
            <person name="Triplett J."/>
            <person name="Yang X."/>
            <person name="Ye C.Y."/>
            <person name="Mauro-Herrera M."/>
            <person name="Wang L."/>
            <person name="Li P."/>
            <person name="Sharma M."/>
            <person name="Sharma R."/>
            <person name="Ronald P.C."/>
            <person name="Panaud O."/>
            <person name="Kellogg E.A."/>
            <person name="Brutnell T.P."/>
            <person name="Doust A.N."/>
            <person name="Tuskan G.A."/>
            <person name="Rokhsar D."/>
            <person name="Devos K.M."/>
        </authorList>
    </citation>
    <scope>NUCLEOTIDE SEQUENCE [LARGE SCALE GENOMIC DNA]</scope>
    <source>
        <strain evidence="2">cv. Yugu1</strain>
    </source>
</reference>
<organism evidence="1 2">
    <name type="scientific">Setaria italica</name>
    <name type="common">Foxtail millet</name>
    <name type="synonym">Panicum italicum</name>
    <dbReference type="NCBI Taxonomy" id="4555"/>
    <lineage>
        <taxon>Eukaryota</taxon>
        <taxon>Viridiplantae</taxon>
        <taxon>Streptophyta</taxon>
        <taxon>Embryophyta</taxon>
        <taxon>Tracheophyta</taxon>
        <taxon>Spermatophyta</taxon>
        <taxon>Magnoliopsida</taxon>
        <taxon>Liliopsida</taxon>
        <taxon>Poales</taxon>
        <taxon>Poaceae</taxon>
        <taxon>PACMAD clade</taxon>
        <taxon>Panicoideae</taxon>
        <taxon>Panicodae</taxon>
        <taxon>Paniceae</taxon>
        <taxon>Cenchrinae</taxon>
        <taxon>Setaria</taxon>
    </lineage>
</organism>
<dbReference type="EnsemblPlants" id="KQK88263">
    <property type="protein sequence ID" value="KQK88263"/>
    <property type="gene ID" value="SETIT_040415mg"/>
</dbReference>